<dbReference type="EMBL" id="FNVB01000009">
    <property type="protein sequence ID" value="SEG92389.1"/>
    <property type="molecule type" value="Genomic_DNA"/>
</dbReference>
<sequence length="608" mass="67330">MGGPRRADDVSSGADAPVQQIPSPDFLALGLGATNMMAMLWSVAMGRRAVGVEMRGEPALGVHWNIREDVYHQLGLIDRMMLETYGEAGIPRLADGRLFRLAETFYSPKTSGGNVAADEIVSSLVTDLHLVGAIEHLEFIDDRWVDGKPNRVIIRNEPPALPPEPDPSKIRDDINAVLDGPSTFQTAASELLRLLRRYLEKIEEMDLARGLARPRVRLFLNHRVVEAEDDGFLDCGDGRKRIRIEQVRELDFRGRFARRRVPGTEIIDLGVPELFVIAEGFYSSDAERLGFEQHDVLVDHDDGRGPVVAQADYLAAFVEVLVDGRLRRRISSVFDDDGTEYWVRQLAVGHENDPEVGWILVQVPDFRTFDPVEEGVLPAGTDTNSPEYFATYQQLLYEYFIDQAAEILELPKAELAKIRMDYGPKLFSLVERIGDDARLAVNGVVAGDSFGNGHFLTSGGANTGMVGHSARVLRYWQDRDAGIHPEQAIRTLADAIKRDSEAWLNVSAVEFSQASPINFGAERIQEIADANGISVDARAATVDSSRRVRHSLLTLDYSDWRRLFVRGGRLHADQLPPLHPLHPAARDAEDAADTDANAEMGGTGALAR</sequence>
<reference evidence="4 5" key="1">
    <citation type="submission" date="2016-10" db="EMBL/GenBank/DDBJ databases">
        <authorList>
            <person name="Varghese N."/>
            <person name="Submissions S."/>
        </authorList>
    </citation>
    <scope>NUCLEOTIDE SEQUENCE [LARGE SCALE GENOMIC DNA]</scope>
    <source>
        <strain evidence="5">ATCC 20501</strain>
        <strain evidence="3 4">CGMCC 4.3529</strain>
    </source>
</reference>
<dbReference type="EMBL" id="FOME01000004">
    <property type="protein sequence ID" value="SFD37281.1"/>
    <property type="molecule type" value="Genomic_DNA"/>
</dbReference>
<name>A0A1H6E5A3_9PSEU</name>
<organism evidence="2 5">
    <name type="scientific">Saccharopolyspora kobensis</name>
    <dbReference type="NCBI Taxonomy" id="146035"/>
    <lineage>
        <taxon>Bacteria</taxon>
        <taxon>Bacillati</taxon>
        <taxon>Actinomycetota</taxon>
        <taxon>Actinomycetes</taxon>
        <taxon>Pseudonocardiales</taxon>
        <taxon>Pseudonocardiaceae</taxon>
        <taxon>Saccharopolyspora</taxon>
    </lineage>
</organism>
<feature type="region of interest" description="Disordered" evidence="1">
    <location>
        <begin position="575"/>
        <end position="608"/>
    </location>
</feature>
<dbReference type="AlphaFoldDB" id="A0A1H6E5A3"/>
<evidence type="ECO:0000256" key="1">
    <source>
        <dbReference type="SAM" id="MobiDB-lite"/>
    </source>
</evidence>
<evidence type="ECO:0000313" key="5">
    <source>
        <dbReference type="Proteomes" id="UP000236729"/>
    </source>
</evidence>
<gene>
    <name evidence="2" type="ORF">SAMN02982929_05546</name>
    <name evidence="3" type="ORF">SAMN05216506_10475</name>
</gene>
<dbReference type="Proteomes" id="UP000199690">
    <property type="component" value="Unassembled WGS sequence"/>
</dbReference>
<evidence type="ECO:0000313" key="3">
    <source>
        <dbReference type="EMBL" id="SFD37281.1"/>
    </source>
</evidence>
<evidence type="ECO:0000313" key="4">
    <source>
        <dbReference type="Proteomes" id="UP000199690"/>
    </source>
</evidence>
<accession>A0A1H6E5A3</accession>
<keyword evidence="4" id="KW-1185">Reference proteome</keyword>
<proteinExistence type="predicted"/>
<reference evidence="2" key="2">
    <citation type="submission" date="2016-10" db="EMBL/GenBank/DDBJ databases">
        <authorList>
            <person name="de Groot N.N."/>
        </authorList>
    </citation>
    <scope>NUCLEOTIDE SEQUENCE [LARGE SCALE GENOMIC DNA]</scope>
    <source>
        <strain evidence="2">ATCC 20501</strain>
    </source>
</reference>
<accession>A0A1I1RSQ1</accession>
<protein>
    <submittedName>
        <fullName evidence="2">Uncharacterized protein</fullName>
    </submittedName>
</protein>
<dbReference type="Proteomes" id="UP000236729">
    <property type="component" value="Unassembled WGS sequence"/>
</dbReference>
<evidence type="ECO:0000313" key="2">
    <source>
        <dbReference type="EMBL" id="SEG92389.1"/>
    </source>
</evidence>